<keyword evidence="6" id="KW-1185">Reference proteome</keyword>
<dbReference type="GO" id="GO:0006145">
    <property type="term" value="P:purine nucleobase catabolic process"/>
    <property type="evidence" value="ECO:0007669"/>
    <property type="project" value="TreeGrafter"/>
</dbReference>
<dbReference type="InterPro" id="IPR013108">
    <property type="entry name" value="Amidohydro_3"/>
</dbReference>
<dbReference type="InterPro" id="IPR004722">
    <property type="entry name" value="DHOase"/>
</dbReference>
<dbReference type="Proteomes" id="UP001151234">
    <property type="component" value="Unassembled WGS sequence"/>
</dbReference>
<dbReference type="GO" id="GO:0005737">
    <property type="term" value="C:cytoplasm"/>
    <property type="evidence" value="ECO:0007669"/>
    <property type="project" value="TreeGrafter"/>
</dbReference>
<keyword evidence="5" id="KW-0378">Hydrolase</keyword>
<evidence type="ECO:0000313" key="5">
    <source>
        <dbReference type="EMBL" id="MDA5398289.1"/>
    </source>
</evidence>
<feature type="domain" description="Dihydroorotase catalytic" evidence="4">
    <location>
        <begin position="50"/>
        <end position="238"/>
    </location>
</feature>
<dbReference type="NCBIfam" id="TIGR00857">
    <property type="entry name" value="pyrC_multi"/>
    <property type="match status" value="1"/>
</dbReference>
<dbReference type="SUPFAM" id="SSF51338">
    <property type="entry name" value="Composite domain of metallo-dependent hydrolases"/>
    <property type="match status" value="1"/>
</dbReference>
<dbReference type="GO" id="GO:0006221">
    <property type="term" value="P:pyrimidine nucleotide biosynthetic process"/>
    <property type="evidence" value="ECO:0007669"/>
    <property type="project" value="UniProtKB-KW"/>
</dbReference>
<dbReference type="EC" id="3.5.2.3" evidence="5"/>
<evidence type="ECO:0000259" key="4">
    <source>
        <dbReference type="Pfam" id="PF12890"/>
    </source>
</evidence>
<evidence type="ECO:0000259" key="3">
    <source>
        <dbReference type="Pfam" id="PF07969"/>
    </source>
</evidence>
<keyword evidence="1" id="KW-0862">Zinc</keyword>
<dbReference type="PANTHER" id="PTHR43668">
    <property type="entry name" value="ALLANTOINASE"/>
    <property type="match status" value="1"/>
</dbReference>
<organism evidence="5 6">
    <name type="scientific">Hoeflea prorocentri</name>
    <dbReference type="NCBI Taxonomy" id="1922333"/>
    <lineage>
        <taxon>Bacteria</taxon>
        <taxon>Pseudomonadati</taxon>
        <taxon>Pseudomonadota</taxon>
        <taxon>Alphaproteobacteria</taxon>
        <taxon>Hyphomicrobiales</taxon>
        <taxon>Rhizobiaceae</taxon>
        <taxon>Hoeflea</taxon>
    </lineage>
</organism>
<dbReference type="InterPro" id="IPR024403">
    <property type="entry name" value="DHOase_cat"/>
</dbReference>
<dbReference type="NCBIfam" id="NF006558">
    <property type="entry name" value="PRK09059.1"/>
    <property type="match status" value="1"/>
</dbReference>
<feature type="domain" description="Amidohydrolase 3" evidence="3">
    <location>
        <begin position="338"/>
        <end position="422"/>
    </location>
</feature>
<dbReference type="GO" id="GO:0004151">
    <property type="term" value="F:dihydroorotase activity"/>
    <property type="evidence" value="ECO:0007669"/>
    <property type="project" value="UniProtKB-EC"/>
</dbReference>
<dbReference type="SUPFAM" id="SSF51556">
    <property type="entry name" value="Metallo-dependent hydrolases"/>
    <property type="match status" value="1"/>
</dbReference>
<dbReference type="CDD" id="cd01317">
    <property type="entry name" value="DHOase_IIa"/>
    <property type="match status" value="1"/>
</dbReference>
<keyword evidence="2" id="KW-0665">Pyrimidine biosynthesis</keyword>
<dbReference type="InterPro" id="IPR032466">
    <property type="entry name" value="Metal_Hydrolase"/>
</dbReference>
<proteinExistence type="predicted"/>
<dbReference type="InterPro" id="IPR050138">
    <property type="entry name" value="DHOase/Allantoinase_Hydrolase"/>
</dbReference>
<dbReference type="Gene3D" id="3.20.20.140">
    <property type="entry name" value="Metal-dependent hydrolases"/>
    <property type="match status" value="1"/>
</dbReference>
<evidence type="ECO:0000256" key="2">
    <source>
        <dbReference type="ARBA" id="ARBA00022975"/>
    </source>
</evidence>
<evidence type="ECO:0000256" key="1">
    <source>
        <dbReference type="ARBA" id="ARBA00022833"/>
    </source>
</evidence>
<dbReference type="GO" id="GO:0004038">
    <property type="term" value="F:allantoinase activity"/>
    <property type="evidence" value="ECO:0007669"/>
    <property type="project" value="TreeGrafter"/>
</dbReference>
<comment type="caution">
    <text evidence="5">The sequence shown here is derived from an EMBL/GenBank/DDBJ whole genome shotgun (WGS) entry which is preliminary data.</text>
</comment>
<dbReference type="PANTHER" id="PTHR43668:SF2">
    <property type="entry name" value="ALLANTOINASE"/>
    <property type="match status" value="1"/>
</dbReference>
<name>A0A9X3ZGQ9_9HYPH</name>
<reference evidence="5" key="1">
    <citation type="submission" date="2022-11" db="EMBL/GenBank/DDBJ databases">
        <title>Draft genome sequence of Hoeflea poritis E7-10 and Hoeflea prorocentri PM5-8, separated from scleractinian coral Porites lutea and marine dinoflagellate.</title>
        <authorList>
            <person name="Zhang G."/>
            <person name="Wei Q."/>
            <person name="Cai L."/>
        </authorList>
    </citation>
    <scope>NUCLEOTIDE SEQUENCE</scope>
    <source>
        <strain evidence="5">PM5-8</strain>
    </source>
</reference>
<protein>
    <submittedName>
        <fullName evidence="5">Dihydroorotase</fullName>
        <ecNumber evidence="5">3.5.2.3</ecNumber>
    </submittedName>
</protein>
<gene>
    <name evidence="5" type="ORF">OQ273_06850</name>
</gene>
<sequence>MSAIALKNARIVDPSQDLDAQGDIVVADGLVAACGSASIPADAREIDCTGKLVIPGLVDARVFVGEPGAEHRETIASVSHAAAAGGVTSLIMMPDTTPPIDDVALVEFVLRTAREQACVNIFPSAALTKRLEGRELTEFGLLRDAGAVMLTNGRQPVGNALVLRRAMTYARDFGLVVACETQDEHLAAQGVMNEGLFASWLGLEGVPREAEVIPLERDLRLAALTGAHYHAAKISTSDSVDTIRAARARGATVTCGVSINHLSLNENDIGEYRTFFRLSPPLRGEDDRRAMVEAIASGDIDIIVSSHDPQDVDTKRHPFADAADGAVGLETMLAAALRLHHSGDVSLPRLIDAMSTRPAHIFGLDCGTLKPGSRADLAIVDPDEPWIVSKEELKSRSKNTPFEDARFQGRVTATMVAGSFVYEAD</sequence>
<dbReference type="RefSeq" id="WP_267989721.1">
    <property type="nucleotide sequence ID" value="NZ_JAPJZI010000001.1"/>
</dbReference>
<evidence type="ECO:0000313" key="6">
    <source>
        <dbReference type="Proteomes" id="UP001151234"/>
    </source>
</evidence>
<accession>A0A9X3ZGQ9</accession>
<dbReference type="Pfam" id="PF07969">
    <property type="entry name" value="Amidohydro_3"/>
    <property type="match status" value="1"/>
</dbReference>
<dbReference type="InterPro" id="IPR011059">
    <property type="entry name" value="Metal-dep_hydrolase_composite"/>
</dbReference>
<dbReference type="Pfam" id="PF12890">
    <property type="entry name" value="DHOase"/>
    <property type="match status" value="1"/>
</dbReference>
<dbReference type="AlphaFoldDB" id="A0A9X3ZGQ9"/>
<dbReference type="EMBL" id="JAPJZI010000001">
    <property type="protein sequence ID" value="MDA5398289.1"/>
    <property type="molecule type" value="Genomic_DNA"/>
</dbReference>
<dbReference type="GO" id="GO:0046872">
    <property type="term" value="F:metal ion binding"/>
    <property type="evidence" value="ECO:0007669"/>
    <property type="project" value="InterPro"/>
</dbReference>
<dbReference type="Gene3D" id="2.30.40.10">
    <property type="entry name" value="Urease, subunit C, domain 1"/>
    <property type="match status" value="1"/>
</dbReference>